<name>A0ABR7SBS1_9ACTN</name>
<feature type="domain" description="HTH araC/xylS-type" evidence="4">
    <location>
        <begin position="189"/>
        <end position="280"/>
    </location>
</feature>
<sequence length="289" mass="31604">MRDVQDTRGVHAVALGAGRLRVTRRWPDTLRPYLRSYAGYWDAAATPFRVRIVPSGRAVVLLSLGEPFAQVHRLAEREHDPGVRVVGSLIAGLEDGPRIADHPGGQEAIRLELTPLGAYRLFALPMRELTNTVVELTDVLGPRAGELVERLSHTRDWAERFDLLDAALLRRLAEGPEPAAEVAHAWQLLERSGGNLPVARIAQETGWSHGYLVRKFTQQVGLTPKTAGRVLRFHRATGLMARGAVDLSALTAACGFYDQAHLNREFRALAAITPGQIAAARMTEGAVAL</sequence>
<comment type="caution">
    <text evidence="5">The sequence shown here is derived from an EMBL/GenBank/DDBJ whole genome shotgun (WGS) entry which is preliminary data.</text>
</comment>
<gene>
    <name evidence="5" type="ORF">H9Y04_10105</name>
</gene>
<dbReference type="Pfam" id="PF12833">
    <property type="entry name" value="HTH_18"/>
    <property type="match status" value="1"/>
</dbReference>
<protein>
    <submittedName>
        <fullName evidence="5">Helix-turn-helix transcriptional regulator</fullName>
    </submittedName>
</protein>
<dbReference type="InterPro" id="IPR050204">
    <property type="entry name" value="AraC_XylS_family_regulators"/>
</dbReference>
<keyword evidence="1" id="KW-0805">Transcription regulation</keyword>
<dbReference type="PROSITE" id="PS01124">
    <property type="entry name" value="HTH_ARAC_FAMILY_2"/>
    <property type="match status" value="1"/>
</dbReference>
<evidence type="ECO:0000259" key="4">
    <source>
        <dbReference type="PROSITE" id="PS01124"/>
    </source>
</evidence>
<dbReference type="InterPro" id="IPR009057">
    <property type="entry name" value="Homeodomain-like_sf"/>
</dbReference>
<evidence type="ECO:0000256" key="1">
    <source>
        <dbReference type="ARBA" id="ARBA00023015"/>
    </source>
</evidence>
<dbReference type="Gene3D" id="1.10.10.60">
    <property type="entry name" value="Homeodomain-like"/>
    <property type="match status" value="1"/>
</dbReference>
<reference evidence="5 6" key="1">
    <citation type="submission" date="2020-08" db="EMBL/GenBank/DDBJ databases">
        <title>Genemic of Streptomyces polyaspartic.</title>
        <authorList>
            <person name="Liu W."/>
        </authorList>
    </citation>
    <scope>NUCLEOTIDE SEQUENCE [LARGE SCALE GENOMIC DNA]</scope>
    <source>
        <strain evidence="5 6">TRM66268-LWL</strain>
    </source>
</reference>
<evidence type="ECO:0000256" key="2">
    <source>
        <dbReference type="ARBA" id="ARBA00023125"/>
    </source>
</evidence>
<keyword evidence="2" id="KW-0238">DNA-binding</keyword>
<dbReference type="Proteomes" id="UP000642284">
    <property type="component" value="Unassembled WGS sequence"/>
</dbReference>
<dbReference type="PANTHER" id="PTHR46796">
    <property type="entry name" value="HTH-TYPE TRANSCRIPTIONAL ACTIVATOR RHAS-RELATED"/>
    <property type="match status" value="1"/>
</dbReference>
<evidence type="ECO:0000256" key="3">
    <source>
        <dbReference type="ARBA" id="ARBA00023163"/>
    </source>
</evidence>
<dbReference type="PANTHER" id="PTHR46796:SF15">
    <property type="entry name" value="BLL1074 PROTEIN"/>
    <property type="match status" value="1"/>
</dbReference>
<dbReference type="EMBL" id="JACTVJ010000005">
    <property type="protein sequence ID" value="MBC9712920.1"/>
    <property type="molecule type" value="Genomic_DNA"/>
</dbReference>
<organism evidence="5 6">
    <name type="scientific">Streptomyces polyasparticus</name>
    <dbReference type="NCBI Taxonomy" id="2767826"/>
    <lineage>
        <taxon>Bacteria</taxon>
        <taxon>Bacillati</taxon>
        <taxon>Actinomycetota</taxon>
        <taxon>Actinomycetes</taxon>
        <taxon>Kitasatosporales</taxon>
        <taxon>Streptomycetaceae</taxon>
        <taxon>Streptomyces</taxon>
    </lineage>
</organism>
<dbReference type="InterPro" id="IPR018060">
    <property type="entry name" value="HTH_AraC"/>
</dbReference>
<evidence type="ECO:0000313" key="5">
    <source>
        <dbReference type="EMBL" id="MBC9712920.1"/>
    </source>
</evidence>
<keyword evidence="3" id="KW-0804">Transcription</keyword>
<proteinExistence type="predicted"/>
<keyword evidence="6" id="KW-1185">Reference proteome</keyword>
<dbReference type="SMART" id="SM00342">
    <property type="entry name" value="HTH_ARAC"/>
    <property type="match status" value="1"/>
</dbReference>
<dbReference type="SUPFAM" id="SSF46689">
    <property type="entry name" value="Homeodomain-like"/>
    <property type="match status" value="2"/>
</dbReference>
<accession>A0ABR7SBS1</accession>
<evidence type="ECO:0000313" key="6">
    <source>
        <dbReference type="Proteomes" id="UP000642284"/>
    </source>
</evidence>